<sequence length="102" mass="11593">MSLESGRWSLDIEKRKRPCRFDKRWKLGQSWRFSAISGQAEATRGAGRWSLDNKKSASARVGSTGIRQTGEAAHFAAQLGWLMTLESGRWSLDTKKRKRPKV</sequence>
<proteinExistence type="predicted"/>
<organism evidence="1 2">
    <name type="scientific">Planococcus kocurii</name>
    <dbReference type="NCBI Taxonomy" id="1374"/>
    <lineage>
        <taxon>Bacteria</taxon>
        <taxon>Bacillati</taxon>
        <taxon>Bacillota</taxon>
        <taxon>Bacilli</taxon>
        <taxon>Bacillales</taxon>
        <taxon>Caryophanaceae</taxon>
        <taxon>Planococcus</taxon>
    </lineage>
</organism>
<dbReference type="EMBL" id="CP013661">
    <property type="protein sequence ID" value="ALS79902.1"/>
    <property type="molecule type" value="Genomic_DNA"/>
</dbReference>
<name>A0ABM5WZW9_9BACL</name>
<accession>A0ABM5WZW9</accession>
<evidence type="ECO:0000313" key="2">
    <source>
        <dbReference type="Proteomes" id="UP000065533"/>
    </source>
</evidence>
<evidence type="ECO:0000313" key="1">
    <source>
        <dbReference type="EMBL" id="ALS79902.1"/>
    </source>
</evidence>
<gene>
    <name evidence="1" type="ORF">AUO94_15300</name>
</gene>
<dbReference type="Proteomes" id="UP000065533">
    <property type="component" value="Chromosome"/>
</dbReference>
<keyword evidence="2" id="KW-1185">Reference proteome</keyword>
<protein>
    <submittedName>
        <fullName evidence="1">Uncharacterized protein</fullName>
    </submittedName>
</protein>
<reference evidence="1" key="1">
    <citation type="submission" date="2016-01" db="EMBL/GenBank/DDBJ databases">
        <title>Complete genome of Planococcus kocurri type strain.</title>
        <authorList>
            <person name="See-Too W.S."/>
        </authorList>
    </citation>
    <scope>NUCLEOTIDE SEQUENCE [LARGE SCALE GENOMIC DNA]</scope>
    <source>
        <strain evidence="1">ATCC 43650</strain>
    </source>
</reference>